<evidence type="ECO:0000313" key="4">
    <source>
        <dbReference type="Proteomes" id="UP000199426"/>
    </source>
</evidence>
<dbReference type="RefSeq" id="WP_089737511.1">
    <property type="nucleotide sequence ID" value="NZ_FNEG01000005.1"/>
</dbReference>
<dbReference type="EMBL" id="UAWB01000012">
    <property type="protein sequence ID" value="SQB45779.1"/>
    <property type="molecule type" value="Genomic_DNA"/>
</dbReference>
<feature type="transmembrane region" description="Helical" evidence="1">
    <location>
        <begin position="161"/>
        <end position="184"/>
    </location>
</feature>
<proteinExistence type="predicted"/>
<feature type="transmembrane region" description="Helical" evidence="1">
    <location>
        <begin position="124"/>
        <end position="149"/>
    </location>
</feature>
<feature type="transmembrane region" description="Helical" evidence="1">
    <location>
        <begin position="6"/>
        <end position="23"/>
    </location>
</feature>
<reference evidence="3 5" key="2">
    <citation type="submission" date="2018-06" db="EMBL/GenBank/DDBJ databases">
        <authorList>
            <consortium name="Pathogen Informatics"/>
            <person name="Doyle S."/>
        </authorList>
    </citation>
    <scope>NUCLEOTIDE SEQUENCE [LARGE SCALE GENOMIC DNA]</scope>
    <source>
        <strain evidence="3 5">NCTC13492</strain>
    </source>
</reference>
<dbReference type="Proteomes" id="UP000251670">
    <property type="component" value="Unassembled WGS sequence"/>
</dbReference>
<name>A0A2X2Z7T6_CHRJE</name>
<dbReference type="InterPro" id="IPR049458">
    <property type="entry name" value="EpsG-like"/>
</dbReference>
<gene>
    <name evidence="3" type="ORF">NCTC13492_02835</name>
    <name evidence="2" type="ORF">SAMN05421542_3274</name>
</gene>
<feature type="transmembrane region" description="Helical" evidence="1">
    <location>
        <begin position="326"/>
        <end position="344"/>
    </location>
</feature>
<evidence type="ECO:0000313" key="5">
    <source>
        <dbReference type="Proteomes" id="UP000251670"/>
    </source>
</evidence>
<reference evidence="2 4" key="1">
    <citation type="submission" date="2016-10" db="EMBL/GenBank/DDBJ databases">
        <authorList>
            <person name="Varghese N."/>
            <person name="Submissions S."/>
        </authorList>
    </citation>
    <scope>NUCLEOTIDE SEQUENCE [LARGE SCALE GENOMIC DNA]</scope>
    <source>
        <strain evidence="2 4">DSM 19299</strain>
    </source>
</reference>
<feature type="transmembrane region" description="Helical" evidence="1">
    <location>
        <begin position="301"/>
        <end position="319"/>
    </location>
</feature>
<evidence type="ECO:0000256" key="1">
    <source>
        <dbReference type="SAM" id="Phobius"/>
    </source>
</evidence>
<evidence type="ECO:0000313" key="2">
    <source>
        <dbReference type="EMBL" id="SDJ35191.1"/>
    </source>
</evidence>
<accession>A0A2X2Z7T6</accession>
<feature type="transmembrane region" description="Helical" evidence="1">
    <location>
        <begin position="93"/>
        <end position="112"/>
    </location>
</feature>
<keyword evidence="1" id="KW-0812">Transmembrane</keyword>
<keyword evidence="1" id="KW-1133">Transmembrane helix</keyword>
<organism evidence="3 5">
    <name type="scientific">Chryseobacterium jejuense</name>
    <dbReference type="NCBI Taxonomy" id="445960"/>
    <lineage>
        <taxon>Bacteria</taxon>
        <taxon>Pseudomonadati</taxon>
        <taxon>Bacteroidota</taxon>
        <taxon>Flavobacteriia</taxon>
        <taxon>Flavobacteriales</taxon>
        <taxon>Weeksellaceae</taxon>
        <taxon>Chryseobacterium group</taxon>
        <taxon>Chryseobacterium</taxon>
    </lineage>
</organism>
<dbReference type="OrthoDB" id="949885at2"/>
<feature type="transmembrane region" description="Helical" evidence="1">
    <location>
        <begin position="272"/>
        <end position="289"/>
    </location>
</feature>
<feature type="transmembrane region" description="Helical" evidence="1">
    <location>
        <begin position="30"/>
        <end position="49"/>
    </location>
</feature>
<dbReference type="AlphaFoldDB" id="A0A2X2Z7T6"/>
<keyword evidence="4" id="KW-1185">Reference proteome</keyword>
<feature type="transmembrane region" description="Helical" evidence="1">
    <location>
        <begin position="191"/>
        <end position="210"/>
    </location>
</feature>
<dbReference type="Proteomes" id="UP000199426">
    <property type="component" value="Unassembled WGS sequence"/>
</dbReference>
<protein>
    <submittedName>
        <fullName evidence="2">EpsG family protein</fullName>
    </submittedName>
</protein>
<dbReference type="STRING" id="445960.SAMN05421542_3274"/>
<evidence type="ECO:0000313" key="3">
    <source>
        <dbReference type="EMBL" id="SQB45779.1"/>
    </source>
</evidence>
<feature type="transmembrane region" description="Helical" evidence="1">
    <location>
        <begin position="241"/>
        <end position="260"/>
    </location>
</feature>
<dbReference type="EMBL" id="FNEG01000005">
    <property type="protein sequence ID" value="SDJ35191.1"/>
    <property type="molecule type" value="Genomic_DNA"/>
</dbReference>
<keyword evidence="1" id="KW-0472">Membrane</keyword>
<sequence length="369" mass="42495">MEVYIVFAIFLFLFSFFELFKVGNGKFGNLFLFLSFLGSVLIVGGRWYTGTDWEVYEYLFNESTTFKEALSVWQTEFGYGILSWLVRSVTDDYSVFLIIHAVLFYGLLIISFKKIIPYPQTAFFYYFTTNLGMVGANRQLLGIVLLLFGLSFLLNNNKKKFFVFLVSSFTFHATAYLAIVYYFLNRYISKKVIIISIIIAFLFGISPLPLQVFGSLGALNEHFMSKTEAYLDSAKAAAEEYGLTAAGAFKRILFLIIFLGIRDKAVIRLKNYNLFFNGYWVGILVYLVFSSSLNVMVSRGSLYFNLMEPLLITSIFLIVKKPIEKCFCLILVFIVSILLMYQSIGGYPDAFDPYKGIWYNQDFVRRPHR</sequence>
<dbReference type="Pfam" id="PF14897">
    <property type="entry name" value="EpsG"/>
    <property type="match status" value="1"/>
</dbReference>